<sequence>MKKYNLFIVVVILILIPFLYSNFFLGALKDPYQNVEQLPVAVVKGDNKIPIEESLLRKKLFKAKFENIEKANSDLNSGKVYGIVSFDNNFMEKIASEKETPNIVLTTNESLNSFAAKILTSEMTQYVTKVNEVLSKELIPKFNAKKVPVPDKISSLINLKHQEVNPVKNNAEAMAPYFFSLTLFIGCIFISQFVMKSFPKKEEEYFHYWKKEFIYALILALAQVFVLLVTNNVWLKLRIDYVPEFIIFTVIVSATFCSIIVGLNKLIPGIGSFLVLLLTMLQTSSSGGTYPIQLSNPFFQGINKLIPMTYTNDGFRKLMSIGSTAIQDDVAVLVIYFVISQVLILLSFHIHHKNKATKLVKI</sequence>
<proteinExistence type="predicted"/>
<feature type="transmembrane region" description="Helical" evidence="5">
    <location>
        <begin position="7"/>
        <end position="28"/>
    </location>
</feature>
<accession>A0A9X4NHH1</accession>
<keyword evidence="2 5" id="KW-0812">Transmembrane</keyword>
<dbReference type="EMBL" id="JAOWLY010000007">
    <property type="protein sequence ID" value="MDG4984178.1"/>
    <property type="molecule type" value="Genomic_DNA"/>
</dbReference>
<dbReference type="GO" id="GO:0016020">
    <property type="term" value="C:membrane"/>
    <property type="evidence" value="ECO:0007669"/>
    <property type="project" value="UniProtKB-SubCell"/>
</dbReference>
<evidence type="ECO:0000313" key="7">
    <source>
        <dbReference type="EMBL" id="MDG4984178.1"/>
    </source>
</evidence>
<dbReference type="Proteomes" id="UP001152614">
    <property type="component" value="Unassembled WGS sequence"/>
</dbReference>
<feature type="transmembrane region" description="Helical" evidence="5">
    <location>
        <begin position="174"/>
        <end position="194"/>
    </location>
</feature>
<evidence type="ECO:0000256" key="3">
    <source>
        <dbReference type="ARBA" id="ARBA00022989"/>
    </source>
</evidence>
<comment type="subcellular location">
    <subcellularLocation>
        <location evidence="1">Membrane</location>
        <topology evidence="1">Multi-pass membrane protein</topology>
    </subcellularLocation>
</comment>
<evidence type="ECO:0000256" key="2">
    <source>
        <dbReference type="ARBA" id="ARBA00022692"/>
    </source>
</evidence>
<evidence type="ECO:0000256" key="4">
    <source>
        <dbReference type="ARBA" id="ARBA00023136"/>
    </source>
</evidence>
<reference evidence="7" key="2">
    <citation type="journal article" date="2023" name="Food Microbiol.">
        <title>Evaluation of the fermentation potential of lactic acid bacteria isolated from herbs, fruits and vegetables as starter cultures in nut-based milk alternatives.</title>
        <authorList>
            <person name="Huang W."/>
            <person name="Dong A."/>
            <person name="Pham H.T."/>
            <person name="Zhou C."/>
            <person name="Huo Z."/>
            <person name="Watjen A.P."/>
            <person name="Prakash S."/>
            <person name="Bang-Berthelsen C.H."/>
            <person name="Turner M.S."/>
        </authorList>
    </citation>
    <scope>NUCLEOTIDE SEQUENCE</scope>
    <source>
        <strain evidence="7">3</strain>
    </source>
</reference>
<feature type="domain" description="ABC-2 type transporter transmembrane" evidence="6">
    <location>
        <begin position="6"/>
        <end position="344"/>
    </location>
</feature>
<feature type="transmembrane region" description="Helical" evidence="5">
    <location>
        <begin position="330"/>
        <end position="348"/>
    </location>
</feature>
<dbReference type="RefSeq" id="WP_278229058.1">
    <property type="nucleotide sequence ID" value="NZ_JAOWLY010000007.1"/>
</dbReference>
<dbReference type="AlphaFoldDB" id="A0A9X4NHH1"/>
<comment type="caution">
    <text evidence="7">The sequence shown here is derived from an EMBL/GenBank/DDBJ whole genome shotgun (WGS) entry which is preliminary data.</text>
</comment>
<protein>
    <submittedName>
        <fullName evidence="7">YhgE/Pip family protein</fullName>
    </submittedName>
</protein>
<reference evidence="7" key="1">
    <citation type="submission" date="2022-10" db="EMBL/GenBank/DDBJ databases">
        <authorList>
            <person name="Turner M.S."/>
            <person name="Huang W."/>
        </authorList>
    </citation>
    <scope>NUCLEOTIDE SEQUENCE</scope>
    <source>
        <strain evidence="7">3</strain>
    </source>
</reference>
<dbReference type="Pfam" id="PF12698">
    <property type="entry name" value="ABC2_membrane_3"/>
    <property type="match status" value="1"/>
</dbReference>
<feature type="transmembrane region" description="Helical" evidence="5">
    <location>
        <begin position="241"/>
        <end position="263"/>
    </location>
</feature>
<evidence type="ECO:0000256" key="1">
    <source>
        <dbReference type="ARBA" id="ARBA00004141"/>
    </source>
</evidence>
<dbReference type="Gene3D" id="3.40.1710.10">
    <property type="entry name" value="abc type-2 transporter like domain"/>
    <property type="match status" value="1"/>
</dbReference>
<gene>
    <name evidence="7" type="ORF">OGZ51_08475</name>
</gene>
<dbReference type="GO" id="GO:0140359">
    <property type="term" value="F:ABC-type transporter activity"/>
    <property type="evidence" value="ECO:0007669"/>
    <property type="project" value="InterPro"/>
</dbReference>
<evidence type="ECO:0000256" key="5">
    <source>
        <dbReference type="SAM" id="Phobius"/>
    </source>
</evidence>
<dbReference type="NCBIfam" id="TIGR03062">
    <property type="entry name" value="pip_yhgE_Cterm"/>
    <property type="match status" value="1"/>
</dbReference>
<dbReference type="PANTHER" id="PTHR43077">
    <property type="entry name" value="TRANSPORT PERMEASE YVFS-RELATED"/>
    <property type="match status" value="1"/>
</dbReference>
<dbReference type="InterPro" id="IPR013525">
    <property type="entry name" value="ABC2_TM"/>
</dbReference>
<evidence type="ECO:0000313" key="8">
    <source>
        <dbReference type="Proteomes" id="UP001152614"/>
    </source>
</evidence>
<dbReference type="PANTHER" id="PTHR43077:SF5">
    <property type="entry name" value="PHAGE INFECTION PROTEIN"/>
    <property type="match status" value="1"/>
</dbReference>
<keyword evidence="4 5" id="KW-0472">Membrane</keyword>
<feature type="transmembrane region" description="Helical" evidence="5">
    <location>
        <begin position="214"/>
        <end position="235"/>
    </location>
</feature>
<dbReference type="InterPro" id="IPR017501">
    <property type="entry name" value="Phage_infect_YhgE_C"/>
</dbReference>
<dbReference type="InterPro" id="IPR051328">
    <property type="entry name" value="T7SS_ABC-Transporter"/>
</dbReference>
<feature type="transmembrane region" description="Helical" evidence="5">
    <location>
        <begin position="270"/>
        <end position="290"/>
    </location>
</feature>
<evidence type="ECO:0000259" key="6">
    <source>
        <dbReference type="Pfam" id="PF12698"/>
    </source>
</evidence>
<organism evidence="7 8">
    <name type="scientific">Lactococcus lactis</name>
    <dbReference type="NCBI Taxonomy" id="1358"/>
    <lineage>
        <taxon>Bacteria</taxon>
        <taxon>Bacillati</taxon>
        <taxon>Bacillota</taxon>
        <taxon>Bacilli</taxon>
        <taxon>Lactobacillales</taxon>
        <taxon>Streptococcaceae</taxon>
        <taxon>Lactococcus</taxon>
    </lineage>
</organism>
<keyword evidence="3 5" id="KW-1133">Transmembrane helix</keyword>
<name>A0A9X4NHH1_9LACT</name>